<organism evidence="4 5">
    <name type="scientific">Acer saccharum</name>
    <name type="common">Sugar maple</name>
    <dbReference type="NCBI Taxonomy" id="4024"/>
    <lineage>
        <taxon>Eukaryota</taxon>
        <taxon>Viridiplantae</taxon>
        <taxon>Streptophyta</taxon>
        <taxon>Embryophyta</taxon>
        <taxon>Tracheophyta</taxon>
        <taxon>Spermatophyta</taxon>
        <taxon>Magnoliopsida</taxon>
        <taxon>eudicotyledons</taxon>
        <taxon>Gunneridae</taxon>
        <taxon>Pentapetalae</taxon>
        <taxon>rosids</taxon>
        <taxon>malvids</taxon>
        <taxon>Sapindales</taxon>
        <taxon>Sapindaceae</taxon>
        <taxon>Hippocastanoideae</taxon>
        <taxon>Acereae</taxon>
        <taxon>Acer</taxon>
    </lineage>
</organism>
<comment type="caution">
    <text evidence="4">The sequence shown here is derived from an EMBL/GenBank/DDBJ whole genome shotgun (WGS) entry which is preliminary data.</text>
</comment>
<name>A0AA39SD41_ACESA</name>
<evidence type="ECO:0000256" key="2">
    <source>
        <dbReference type="SAM" id="MobiDB-lite"/>
    </source>
</evidence>
<protein>
    <recommendedName>
        <fullName evidence="3">AMP-dependent synthetase/ligase domain-containing protein</fullName>
    </recommendedName>
</protein>
<dbReference type="Gene3D" id="3.40.50.12780">
    <property type="entry name" value="N-terminal domain of ligase-like"/>
    <property type="match status" value="1"/>
</dbReference>
<evidence type="ECO:0000313" key="4">
    <source>
        <dbReference type="EMBL" id="KAK0589773.1"/>
    </source>
</evidence>
<keyword evidence="1" id="KW-0436">Ligase</keyword>
<evidence type="ECO:0000256" key="1">
    <source>
        <dbReference type="ARBA" id="ARBA00022598"/>
    </source>
</evidence>
<sequence>MDPHSGFNSLTKTFQSLRPPLNLPQEDTPLSVTEYAFSLRANSPWPDSVALINPVTAERIFYSDFIRKTNHIAGYLQKVTKLYKNDVAFVLSPNSIQVPILYFSLLSLGVIVSPANPVSTESEISRLIQLSKPVIAFATSSTARKLPELKHKAILIDSPEFESIEEMCNHSSSDSDPQEEYSPLSVEEYLPEPVEDHSPSSDDFDPQEEYSPLSVEEYLPQPVEDHSPSSDDFDPQEEYSPLSVEEYLPQPVEDHSPSSNDFDPQEENSQLLVEEFLPPLVEDDSPLLDNFNPQEVYSPMSVEEYSPLLDEMSIEENTIEEYTPGTFEEDESQQSPRIEMDEEYIEGYRNYEKLLAEFVNKLEGHQMDFNTSFYEQLLSFGDLIVSEWPWSDGGIESIWKEITHALLKVLPEELRQHNYVTLTLMEADVITTFSEALEIILDYDDHRVRRNLRKHAVSSMGPDLKTQKRYDRKAGWYINNAFKNYLVEQKYYLPPDDQQSINAHFERIMHEIPESFRIID</sequence>
<evidence type="ECO:0000259" key="3">
    <source>
        <dbReference type="Pfam" id="PF00501"/>
    </source>
</evidence>
<feature type="region of interest" description="Disordered" evidence="2">
    <location>
        <begin position="166"/>
        <end position="185"/>
    </location>
</feature>
<dbReference type="InterPro" id="IPR000873">
    <property type="entry name" value="AMP-dep_synth/lig_dom"/>
</dbReference>
<dbReference type="PANTHER" id="PTHR24096:SF160">
    <property type="entry name" value="4-COUMARATE--COA LIGASE-LIKE 9"/>
    <property type="match status" value="1"/>
</dbReference>
<dbReference type="Proteomes" id="UP001168877">
    <property type="component" value="Unassembled WGS sequence"/>
</dbReference>
<dbReference type="PANTHER" id="PTHR24096">
    <property type="entry name" value="LONG-CHAIN-FATTY-ACID--COA LIGASE"/>
    <property type="match status" value="1"/>
</dbReference>
<gene>
    <name evidence="4" type="ORF">LWI29_018341</name>
</gene>
<accession>A0AA39SD41</accession>
<dbReference type="Pfam" id="PF00501">
    <property type="entry name" value="AMP-binding"/>
    <property type="match status" value="1"/>
</dbReference>
<reference evidence="4" key="2">
    <citation type="submission" date="2023-06" db="EMBL/GenBank/DDBJ databases">
        <authorList>
            <person name="Swenson N.G."/>
            <person name="Wegrzyn J.L."/>
            <person name="Mcevoy S.L."/>
        </authorList>
    </citation>
    <scope>NUCLEOTIDE SEQUENCE</scope>
    <source>
        <strain evidence="4">NS2018</strain>
        <tissue evidence="4">Leaf</tissue>
    </source>
</reference>
<feature type="region of interest" description="Disordered" evidence="2">
    <location>
        <begin position="192"/>
        <end position="242"/>
    </location>
</feature>
<feature type="domain" description="AMP-dependent synthetase/ligase" evidence="3">
    <location>
        <begin position="44"/>
        <end position="190"/>
    </location>
</feature>
<dbReference type="InterPro" id="IPR042099">
    <property type="entry name" value="ANL_N_sf"/>
</dbReference>
<reference evidence="4" key="1">
    <citation type="journal article" date="2022" name="Plant J.">
        <title>Strategies of tolerance reflected in two North American maple genomes.</title>
        <authorList>
            <person name="McEvoy S.L."/>
            <person name="Sezen U.U."/>
            <person name="Trouern-Trend A."/>
            <person name="McMahon S.M."/>
            <person name="Schaberg P.G."/>
            <person name="Yang J."/>
            <person name="Wegrzyn J.L."/>
            <person name="Swenson N.G."/>
        </authorList>
    </citation>
    <scope>NUCLEOTIDE SEQUENCE</scope>
    <source>
        <strain evidence="4">NS2018</strain>
    </source>
</reference>
<dbReference type="EMBL" id="JAUESC010000381">
    <property type="protein sequence ID" value="KAK0589773.1"/>
    <property type="molecule type" value="Genomic_DNA"/>
</dbReference>
<keyword evidence="5" id="KW-1185">Reference proteome</keyword>
<dbReference type="AlphaFoldDB" id="A0AA39SD41"/>
<dbReference type="GO" id="GO:0016405">
    <property type="term" value="F:CoA-ligase activity"/>
    <property type="evidence" value="ECO:0007669"/>
    <property type="project" value="TreeGrafter"/>
</dbReference>
<proteinExistence type="predicted"/>
<evidence type="ECO:0000313" key="5">
    <source>
        <dbReference type="Proteomes" id="UP001168877"/>
    </source>
</evidence>
<dbReference type="SUPFAM" id="SSF56801">
    <property type="entry name" value="Acetyl-CoA synthetase-like"/>
    <property type="match status" value="1"/>
</dbReference>